<gene>
    <name evidence="3" type="ORF">QEH59_18495</name>
</gene>
<name>A0ABU1ANQ8_9BACT</name>
<evidence type="ECO:0000256" key="1">
    <source>
        <dbReference type="ARBA" id="ARBA00023125"/>
    </source>
</evidence>
<comment type="caution">
    <text evidence="3">The sequence shown here is derived from an EMBL/GenBank/DDBJ whole genome shotgun (WGS) entry which is preliminary data.</text>
</comment>
<dbReference type="RefSeq" id="WP_308986857.1">
    <property type="nucleotide sequence ID" value="NZ_JARXIC010000087.1"/>
</dbReference>
<proteinExistence type="predicted"/>
<accession>A0ABU1ANQ8</accession>
<dbReference type="InterPro" id="IPR010998">
    <property type="entry name" value="Integrase_recombinase_N"/>
</dbReference>
<evidence type="ECO:0000313" key="3">
    <source>
        <dbReference type="EMBL" id="MDQ8196425.1"/>
    </source>
</evidence>
<dbReference type="EMBL" id="JARXIC010000087">
    <property type="protein sequence ID" value="MDQ8196425.1"/>
    <property type="molecule type" value="Genomic_DNA"/>
</dbReference>
<organism evidence="3 4">
    <name type="scientific">Thalassobacterium sedimentorum</name>
    <dbReference type="NCBI Taxonomy" id="3041258"/>
    <lineage>
        <taxon>Bacteria</taxon>
        <taxon>Pseudomonadati</taxon>
        <taxon>Verrucomicrobiota</taxon>
        <taxon>Opitutia</taxon>
        <taxon>Puniceicoccales</taxon>
        <taxon>Coraliomargaritaceae</taxon>
        <taxon>Thalassobacterium</taxon>
    </lineage>
</organism>
<dbReference type="Proteomes" id="UP001243717">
    <property type="component" value="Unassembled WGS sequence"/>
</dbReference>
<reference evidence="3 4" key="1">
    <citation type="submission" date="2023-04" db="EMBL/GenBank/DDBJ databases">
        <title>A novel bacteria isolated from coastal sediment.</title>
        <authorList>
            <person name="Liu X.-J."/>
            <person name="Du Z.-J."/>
        </authorList>
    </citation>
    <scope>NUCLEOTIDE SEQUENCE [LARGE SCALE GENOMIC DNA]</scope>
    <source>
        <strain evidence="3 4">SDUM461004</strain>
    </source>
</reference>
<keyword evidence="4" id="KW-1185">Reference proteome</keyword>
<dbReference type="Pfam" id="PF13495">
    <property type="entry name" value="Phage_int_SAM_4"/>
    <property type="match status" value="1"/>
</dbReference>
<evidence type="ECO:0000313" key="4">
    <source>
        <dbReference type="Proteomes" id="UP001243717"/>
    </source>
</evidence>
<dbReference type="Gene3D" id="1.10.150.130">
    <property type="match status" value="1"/>
</dbReference>
<keyword evidence="1" id="KW-0238">DNA-binding</keyword>
<dbReference type="InterPro" id="IPR004107">
    <property type="entry name" value="Integrase_SAM-like_N"/>
</dbReference>
<feature type="domain" description="Integrase SAM-like N-terminal" evidence="2">
    <location>
        <begin position="162"/>
        <end position="226"/>
    </location>
</feature>
<sequence length="234" mass="26494">MSAVNFPNWRSCLRSDVDLSEQERASFEITIRWFLSYCKSMKAGADFERAWGFIDFAREQKQASEWTIERWKEAIRWFFRQGKARAGARAKGAMPAKTTPASAALGAGVVSGHGQSEASGAKSAQQGLGDLNLQTSKIRRGPRGPAMQAARLKASEPEWRLQCVRGIRIRDFSYSTEKAYLHWLRRFATYWKTDALESLGENEIKLYLDHLAVKERVSGGTQRLALPQTLQTRF</sequence>
<protein>
    <submittedName>
        <fullName evidence="3">Site-specific integrase</fullName>
    </submittedName>
</protein>
<evidence type="ECO:0000259" key="2">
    <source>
        <dbReference type="Pfam" id="PF13495"/>
    </source>
</evidence>